<evidence type="ECO:0000313" key="1">
    <source>
        <dbReference type="EMBL" id="QEM14268.1"/>
    </source>
</evidence>
<evidence type="ECO:0000313" key="2">
    <source>
        <dbReference type="Proteomes" id="UP000251402"/>
    </source>
</evidence>
<dbReference type="KEGG" id="mrub:DEO27_031050"/>
<organism evidence="1 2">
    <name type="scientific">Mucilaginibacter rubeus</name>
    <dbReference type="NCBI Taxonomy" id="2027860"/>
    <lineage>
        <taxon>Bacteria</taxon>
        <taxon>Pseudomonadati</taxon>
        <taxon>Bacteroidota</taxon>
        <taxon>Sphingobacteriia</taxon>
        <taxon>Sphingobacteriales</taxon>
        <taxon>Sphingobacteriaceae</taxon>
        <taxon>Mucilaginibacter</taxon>
    </lineage>
</organism>
<dbReference type="AlphaFoldDB" id="A0A5C1I9H6"/>
<dbReference type="EMBL" id="CP043450">
    <property type="protein sequence ID" value="QEM14268.1"/>
    <property type="molecule type" value="Genomic_DNA"/>
</dbReference>
<protein>
    <submittedName>
        <fullName evidence="1">Uncharacterized protein</fullName>
    </submittedName>
</protein>
<dbReference type="OrthoDB" id="616292at2"/>
<sequence length="398" mass="44785">MLRSRLQYIMTSAIVLMLLASGCSKVEYKKIDNPAYLRVFNNLNYTISLANKDEPVPFLTMLVDPQMDKDGMPVSAAVKGDFLDQREPYAPPYPSHAGTSTSYKNPEYPGKENVLVGPVLNGFDLSSWAQIPSGKHRVVFMFRPVNNTPFFDLEPRLKKTILIDTTLTLDAKEVYTLHVLQKDFITKKNGIYLRQENFHKLPLSDSMVYVNFYNMSAKGFQEADNSLKAGYKKSGALQNGIKDNMNIFYTLVKDEPADKVFLPGYTQKFLGTITRNAEAPVVTQYYSFPLFADGASDGIHTTIWQHLDFMAPGMHPANNPYYTFQYDTDGNWAPVECLLAGKTALQSRPNSALLPNMIVNIPSGIYNPRSFATVNTIEIVNGNIYLTTVQRKYAPPIY</sequence>
<gene>
    <name evidence="1" type="ORF">DEO27_031050</name>
</gene>
<accession>A0A5C1I9H6</accession>
<proteinExistence type="predicted"/>
<dbReference type="PROSITE" id="PS51257">
    <property type="entry name" value="PROKAR_LIPOPROTEIN"/>
    <property type="match status" value="1"/>
</dbReference>
<dbReference type="Proteomes" id="UP000251402">
    <property type="component" value="Chromosome"/>
</dbReference>
<reference evidence="1" key="1">
    <citation type="submission" date="2019-08" db="EMBL/GenBank/DDBJ databases">
        <title>Comparative genome analysis confer to the adaptation heavy metal polluted environment.</title>
        <authorList>
            <person name="Li Y."/>
        </authorList>
    </citation>
    <scope>NUCLEOTIDE SEQUENCE [LARGE SCALE GENOMIC DNA]</scope>
    <source>
        <strain evidence="1">P1</strain>
    </source>
</reference>
<keyword evidence="2" id="KW-1185">Reference proteome</keyword>
<name>A0A5C1I9H6_9SPHI</name>